<sequence>MTTCRQNAPSRVAGTIAAAAGAQRIRGIVESTMTLFQALRWLDELEYVIEALAQQAISEARVALVELILEAESDAQLDGSERTMLLNTLERARTALLGDGHSEPPGVAAATILSSLTRRLWQQVH</sequence>
<dbReference type="EMBL" id="JALKII010000005">
    <property type="protein sequence ID" value="MCK0537820.1"/>
    <property type="molecule type" value="Genomic_DNA"/>
</dbReference>
<keyword evidence="2" id="KW-1185">Reference proteome</keyword>
<name>A0ABT0E7K2_9GAMM</name>
<evidence type="ECO:0000313" key="1">
    <source>
        <dbReference type="EMBL" id="MCK0537820.1"/>
    </source>
</evidence>
<proteinExistence type="predicted"/>
<protein>
    <submittedName>
        <fullName evidence="1">Uncharacterized protein</fullName>
    </submittedName>
</protein>
<dbReference type="RefSeq" id="WP_246951808.1">
    <property type="nucleotide sequence ID" value="NZ_JALKII010000005.1"/>
</dbReference>
<organism evidence="1 2">
    <name type="scientific">Alcanivorax quisquiliarum</name>
    <dbReference type="NCBI Taxonomy" id="2933565"/>
    <lineage>
        <taxon>Bacteria</taxon>
        <taxon>Pseudomonadati</taxon>
        <taxon>Pseudomonadota</taxon>
        <taxon>Gammaproteobacteria</taxon>
        <taxon>Oceanospirillales</taxon>
        <taxon>Alcanivoracaceae</taxon>
        <taxon>Alcanivorax</taxon>
    </lineage>
</organism>
<dbReference type="Proteomes" id="UP001165524">
    <property type="component" value="Unassembled WGS sequence"/>
</dbReference>
<gene>
    <name evidence="1" type="ORF">MU846_08870</name>
</gene>
<evidence type="ECO:0000313" key="2">
    <source>
        <dbReference type="Proteomes" id="UP001165524"/>
    </source>
</evidence>
<comment type="caution">
    <text evidence="1">The sequence shown here is derived from an EMBL/GenBank/DDBJ whole genome shotgun (WGS) entry which is preliminary data.</text>
</comment>
<accession>A0ABT0E7K2</accession>
<reference evidence="1" key="1">
    <citation type="submission" date="2022-04" db="EMBL/GenBank/DDBJ databases">
        <title>Alcanivorax sp. CY1518 draft genome sequence.</title>
        <authorList>
            <person name="Zhao G."/>
            <person name="An M."/>
        </authorList>
    </citation>
    <scope>NUCLEOTIDE SEQUENCE</scope>
    <source>
        <strain evidence="1">CY1518</strain>
    </source>
</reference>